<organism evidence="10">
    <name type="scientific">Rhipicephalus appendiculatus</name>
    <name type="common">Brown ear tick</name>
    <dbReference type="NCBI Taxonomy" id="34631"/>
    <lineage>
        <taxon>Eukaryota</taxon>
        <taxon>Metazoa</taxon>
        <taxon>Ecdysozoa</taxon>
        <taxon>Arthropoda</taxon>
        <taxon>Chelicerata</taxon>
        <taxon>Arachnida</taxon>
        <taxon>Acari</taxon>
        <taxon>Parasitiformes</taxon>
        <taxon>Ixodida</taxon>
        <taxon>Ixodoidea</taxon>
        <taxon>Ixodidae</taxon>
        <taxon>Rhipicephalinae</taxon>
        <taxon>Rhipicephalus</taxon>
        <taxon>Rhipicephalus</taxon>
    </lineage>
</organism>
<keyword evidence="7" id="KW-0472">Membrane</keyword>
<keyword evidence="6" id="KW-1133">Transmembrane helix</keyword>
<proteinExistence type="inferred from homology"/>
<evidence type="ECO:0000256" key="4">
    <source>
        <dbReference type="ARBA" id="ARBA00022824"/>
    </source>
</evidence>
<keyword evidence="4" id="KW-0256">Endoplasmic reticulum</keyword>
<evidence type="ECO:0000256" key="5">
    <source>
        <dbReference type="ARBA" id="ARBA00022968"/>
    </source>
</evidence>
<dbReference type="PANTHER" id="PTHR21093:SF2">
    <property type="entry name" value="DIVERGENT PROTEIN KINASE DOMAIN 1C"/>
    <property type="match status" value="1"/>
</dbReference>
<keyword evidence="8" id="KW-1015">Disulfide bond</keyword>
<dbReference type="PANTHER" id="PTHR21093">
    <property type="entry name" value="DIVERGENT PROTEIN KINASE DOMAIN 1C-RELATED"/>
    <property type="match status" value="1"/>
</dbReference>
<evidence type="ECO:0000256" key="7">
    <source>
        <dbReference type="ARBA" id="ARBA00023136"/>
    </source>
</evidence>
<keyword evidence="5" id="KW-0735">Signal-anchor</keyword>
<dbReference type="InterPro" id="IPR029244">
    <property type="entry name" value="FAM69_N"/>
</dbReference>
<dbReference type="SMART" id="SM01299">
    <property type="entry name" value="PIP49_N"/>
    <property type="match status" value="1"/>
</dbReference>
<evidence type="ECO:0000259" key="9">
    <source>
        <dbReference type="SMART" id="SM01299"/>
    </source>
</evidence>
<keyword evidence="3" id="KW-0812">Transmembrane</keyword>
<dbReference type="EMBL" id="GEDV01004596">
    <property type="protein sequence ID" value="JAP83961.1"/>
    <property type="molecule type" value="Transcribed_RNA"/>
</dbReference>
<sequence>MKALQYIFRPRRSAKAAKIFCGFTFVGVLFLLALLSYPGCTNSDIEAFLDNICDAYRKGEISGNLCTQFCAREISKIQCQTQHIGKDVVFTALWNLEPIVVKAKKRLITALEPVYWKDRSRNSHYPDNDTFIRMVNMQINYVFRRNFTWVESFYGKRFSIAEMNSIYALLQQTEYLFNLALQGLDVVPKIFGTCGHAYAVEFLSPLETRLSPERSDISGFSFKDRAMIALRILKTVDVLENAMGEEIHQCDMKSSHFGVDAKGLVKMLDLDAFALHSTVQENIANTGPCEADKDCDFFDCAGRCNAQGQCDPAVLNNNLQRICKNIFLGNLFGRYTGLLRSPPSQIAAELHALLNECGATSRAPLPRNRSRVIKEKFVKLLHSVLIH</sequence>
<feature type="domain" description="FAM69 N-terminal" evidence="9">
    <location>
        <begin position="9"/>
        <end position="145"/>
    </location>
</feature>
<comment type="subcellular location">
    <subcellularLocation>
        <location evidence="1">Endoplasmic reticulum membrane</location>
        <topology evidence="1">Single-pass type II membrane protein</topology>
    </subcellularLocation>
</comment>
<comment type="similarity">
    <text evidence="2">Belongs to the DIPK family.</text>
</comment>
<protein>
    <submittedName>
        <fullName evidence="10">Malonyl-CoA/methylmalonyl-CoA synthetase</fullName>
    </submittedName>
</protein>
<dbReference type="AlphaFoldDB" id="A0A131Z1E0"/>
<reference evidence="10" key="1">
    <citation type="journal article" date="2016" name="Ticks Tick Borne Dis.">
        <title>De novo assembly and annotation of the salivary gland transcriptome of Rhipicephalus appendiculatus male and female ticks during blood feeding.</title>
        <authorList>
            <person name="de Castro M.H."/>
            <person name="de Klerk D."/>
            <person name="Pienaar R."/>
            <person name="Latif A.A."/>
            <person name="Rees D.J."/>
            <person name="Mans B.J."/>
        </authorList>
    </citation>
    <scope>NUCLEOTIDE SEQUENCE</scope>
    <source>
        <tissue evidence="10">Salivary glands</tissue>
    </source>
</reference>
<evidence type="ECO:0000313" key="10">
    <source>
        <dbReference type="EMBL" id="JAP83961.1"/>
    </source>
</evidence>
<dbReference type="Pfam" id="PF14875">
    <property type="entry name" value="PIP49_N"/>
    <property type="match status" value="1"/>
</dbReference>
<dbReference type="InterPro" id="IPR022049">
    <property type="entry name" value="FAM69_kinase_dom"/>
</dbReference>
<evidence type="ECO:0000256" key="8">
    <source>
        <dbReference type="ARBA" id="ARBA00023157"/>
    </source>
</evidence>
<evidence type="ECO:0000256" key="3">
    <source>
        <dbReference type="ARBA" id="ARBA00022692"/>
    </source>
</evidence>
<dbReference type="GO" id="GO:0005789">
    <property type="term" value="C:endoplasmic reticulum membrane"/>
    <property type="evidence" value="ECO:0007669"/>
    <property type="project" value="UniProtKB-SubCell"/>
</dbReference>
<evidence type="ECO:0000256" key="2">
    <source>
        <dbReference type="ARBA" id="ARBA00006338"/>
    </source>
</evidence>
<evidence type="ECO:0000256" key="1">
    <source>
        <dbReference type="ARBA" id="ARBA00004648"/>
    </source>
</evidence>
<accession>A0A131Z1E0</accession>
<evidence type="ECO:0000256" key="6">
    <source>
        <dbReference type="ARBA" id="ARBA00022989"/>
    </source>
</evidence>
<name>A0A131Z1E0_RHIAP</name>
<dbReference type="Pfam" id="PF12260">
    <property type="entry name" value="PIP49_C"/>
    <property type="match status" value="1"/>
</dbReference>